<evidence type="ECO:0000313" key="2">
    <source>
        <dbReference type="EMBL" id="MBV7268244.1"/>
    </source>
</evidence>
<reference evidence="2" key="1">
    <citation type="submission" date="2021-04" db="EMBL/GenBank/DDBJ databases">
        <authorList>
            <person name="Pira H."/>
            <person name="Risdian C."/>
            <person name="Wink J."/>
        </authorList>
    </citation>
    <scope>NUCLEOTIDE SEQUENCE</scope>
    <source>
        <strain evidence="2">WHY3</strain>
    </source>
</reference>
<organism evidence="2 3">
    <name type="scientific">Winogradskyella luteola</name>
    <dbReference type="NCBI Taxonomy" id="2828330"/>
    <lineage>
        <taxon>Bacteria</taxon>
        <taxon>Pseudomonadati</taxon>
        <taxon>Bacteroidota</taxon>
        <taxon>Flavobacteriia</taxon>
        <taxon>Flavobacteriales</taxon>
        <taxon>Flavobacteriaceae</taxon>
        <taxon>Winogradskyella</taxon>
    </lineage>
</organism>
<dbReference type="RefSeq" id="WP_218544784.1">
    <property type="nucleotide sequence ID" value="NZ_JAGSPD010000002.1"/>
</dbReference>
<evidence type="ECO:0000313" key="3">
    <source>
        <dbReference type="Proteomes" id="UP001138894"/>
    </source>
</evidence>
<gene>
    <name evidence="2" type="ORF">KCG49_03440</name>
</gene>
<dbReference type="Proteomes" id="UP001138894">
    <property type="component" value="Unassembled WGS sequence"/>
</dbReference>
<feature type="chain" id="PRO_5040734200" evidence="1">
    <location>
        <begin position="22"/>
        <end position="152"/>
    </location>
</feature>
<accession>A0A9X1F6P6</accession>
<protein>
    <submittedName>
        <fullName evidence="2">DUF4251 domain-containing protein</fullName>
    </submittedName>
</protein>
<name>A0A9X1F6P6_9FLAO</name>
<keyword evidence="3" id="KW-1185">Reference proteome</keyword>
<evidence type="ECO:0000256" key="1">
    <source>
        <dbReference type="SAM" id="SignalP"/>
    </source>
</evidence>
<dbReference type="Pfam" id="PF14059">
    <property type="entry name" value="DUF4251"/>
    <property type="match status" value="1"/>
</dbReference>
<feature type="signal peptide" evidence="1">
    <location>
        <begin position="1"/>
        <end position="21"/>
    </location>
</feature>
<dbReference type="InterPro" id="IPR025347">
    <property type="entry name" value="DUF4251"/>
</dbReference>
<sequence length="152" mass="17011">MKYLIILILLFSFSATNLVSAQSKETQKEQFQSTYNAMKALVKAKEFKYVGEVVFKADKRQMLDSTTNILTVNQAYSSGSLSTLDSITKGIQVDGEISNYIIDFNDDSQQISVQFSVNNMEIYIDIKPNGNAFLTVKGTVNKITQRGKLKSI</sequence>
<dbReference type="AlphaFoldDB" id="A0A9X1F6P6"/>
<keyword evidence="1" id="KW-0732">Signal</keyword>
<dbReference type="EMBL" id="JAGSPD010000002">
    <property type="protein sequence ID" value="MBV7268244.1"/>
    <property type="molecule type" value="Genomic_DNA"/>
</dbReference>
<comment type="caution">
    <text evidence="2">The sequence shown here is derived from an EMBL/GenBank/DDBJ whole genome shotgun (WGS) entry which is preliminary data.</text>
</comment>
<proteinExistence type="predicted"/>